<dbReference type="EMBL" id="LNRQ01000002">
    <property type="protein sequence ID" value="KZN04274.1"/>
    <property type="molecule type" value="Genomic_DNA"/>
</dbReference>
<gene>
    <name evidence="1" type="ORF">DCAR_005084</name>
    <name evidence="2" type="ORF">DCAR_0205695</name>
</gene>
<protein>
    <submittedName>
        <fullName evidence="1">Uncharacterized protein</fullName>
    </submittedName>
</protein>
<keyword evidence="3" id="KW-1185">Reference proteome</keyword>
<dbReference type="AlphaFoldDB" id="A0A166CSH9"/>
<sequence length="219" mass="25033">MVQGILKYCSQEFKKEFVNKQDNNGDTPLHILIKRGCFIPELLRYEGLDITVENKKRWTPLDMLYFDEQVIEDQVQIKIVLDGLHPSKDNFSNSVLPRGEIDVIEMMVNTAKRWSNAQNASVADFEELFSRKDMSERTVLQLAVERNDVNVVALILQEDPAYQPGGEMKRNDLMCLICKAIDSEYSDDIVTSLSETYKAGIIDHDPNEVLALILAIHKL</sequence>
<accession>A0A166CSH9</accession>
<proteinExistence type="predicted"/>
<reference evidence="1" key="1">
    <citation type="journal article" date="2016" name="Nat. Genet.">
        <title>A high-quality carrot genome assembly provides new insights into carotenoid accumulation and asterid genome evolution.</title>
        <authorList>
            <person name="Iorizzo M."/>
            <person name="Ellison S."/>
            <person name="Senalik D."/>
            <person name="Zeng P."/>
            <person name="Satapoomin P."/>
            <person name="Huang J."/>
            <person name="Bowman M."/>
            <person name="Iovene M."/>
            <person name="Sanseverino W."/>
            <person name="Cavagnaro P."/>
            <person name="Yildiz M."/>
            <person name="Macko-Podgorni A."/>
            <person name="Moranska E."/>
            <person name="Grzebelus E."/>
            <person name="Grzebelus D."/>
            <person name="Ashrafi H."/>
            <person name="Zheng Z."/>
            <person name="Cheng S."/>
            <person name="Spooner D."/>
            <person name="Van Deynze A."/>
            <person name="Simon P."/>
        </authorList>
    </citation>
    <scope>NUCLEOTIDE SEQUENCE [LARGE SCALE GENOMIC DNA]</scope>
    <source>
        <tissue evidence="1">Leaf</tissue>
    </source>
</reference>
<name>A0A166CSH9_DAUCS</name>
<reference evidence="2" key="2">
    <citation type="submission" date="2022-03" db="EMBL/GenBank/DDBJ databases">
        <title>Draft title - Genomic analysis of global carrot germplasm unveils the trajectory of domestication and the origin of high carotenoid orange carrot.</title>
        <authorList>
            <person name="Iorizzo M."/>
            <person name="Ellison S."/>
            <person name="Senalik D."/>
            <person name="Macko-Podgorni A."/>
            <person name="Grzebelus D."/>
            <person name="Bostan H."/>
            <person name="Rolling W."/>
            <person name="Curaba J."/>
            <person name="Simon P."/>
        </authorList>
    </citation>
    <scope>NUCLEOTIDE SEQUENCE</scope>
    <source>
        <tissue evidence="2">Leaf</tissue>
    </source>
</reference>
<dbReference type="Proteomes" id="UP000077755">
    <property type="component" value="Chromosome 2"/>
</dbReference>
<evidence type="ECO:0000313" key="1">
    <source>
        <dbReference type="EMBL" id="KZN04274.1"/>
    </source>
</evidence>
<evidence type="ECO:0000313" key="2">
    <source>
        <dbReference type="EMBL" id="WOG86486.1"/>
    </source>
</evidence>
<dbReference type="Gramene" id="KZN04274">
    <property type="protein sequence ID" value="KZN04274"/>
    <property type="gene ID" value="DCAR_005084"/>
</dbReference>
<evidence type="ECO:0000313" key="3">
    <source>
        <dbReference type="Proteomes" id="UP000077755"/>
    </source>
</evidence>
<dbReference type="Gene3D" id="1.25.40.20">
    <property type="entry name" value="Ankyrin repeat-containing domain"/>
    <property type="match status" value="2"/>
</dbReference>
<organism evidence="1">
    <name type="scientific">Daucus carota subsp. sativus</name>
    <name type="common">Carrot</name>
    <dbReference type="NCBI Taxonomy" id="79200"/>
    <lineage>
        <taxon>Eukaryota</taxon>
        <taxon>Viridiplantae</taxon>
        <taxon>Streptophyta</taxon>
        <taxon>Embryophyta</taxon>
        <taxon>Tracheophyta</taxon>
        <taxon>Spermatophyta</taxon>
        <taxon>Magnoliopsida</taxon>
        <taxon>eudicotyledons</taxon>
        <taxon>Gunneridae</taxon>
        <taxon>Pentapetalae</taxon>
        <taxon>asterids</taxon>
        <taxon>campanulids</taxon>
        <taxon>Apiales</taxon>
        <taxon>Apiaceae</taxon>
        <taxon>Apioideae</taxon>
        <taxon>Scandiceae</taxon>
        <taxon>Daucinae</taxon>
        <taxon>Daucus</taxon>
        <taxon>Daucus sect. Daucus</taxon>
    </lineage>
</organism>
<dbReference type="InterPro" id="IPR036770">
    <property type="entry name" value="Ankyrin_rpt-contain_sf"/>
</dbReference>
<dbReference type="EMBL" id="CP093344">
    <property type="protein sequence ID" value="WOG86486.1"/>
    <property type="molecule type" value="Genomic_DNA"/>
</dbReference>
<dbReference type="SUPFAM" id="SSF48403">
    <property type="entry name" value="Ankyrin repeat"/>
    <property type="match status" value="1"/>
</dbReference>